<keyword evidence="7 19" id="KW-0732">Signal</keyword>
<sequence length="856" mass="94339">MDVPSTKHILTNCLIVSVISTIVIAQIPQRYSLPPNVCTLKETCHECIQTPSCSWCFDPDYINSPRCFQPSTSLQPNALCPEEYVFNPDNVLSVIENLTLSETGGIYAGSGSIEESGSGTFSGSVNSGSGGIPEVPKRIVQVSPQRLHLKLRARQSDRFTMSYKQAQDYPLDLYYLMDLSSSMHDDKENLSKLGNKLVLTMKNLTSDFRLGFGSFVDKVVMPYVSTLKQKLQHPCEICVAPYGFRHHMSLSINTHNFSTEVDRAQVSGNLDAPEGGFDAIMQAVVCPEIGWRLQARRLLVFSTDASFHYAGDGKLGGIVKPNDGECHMDNNGYYSQSIYQDYPSIEQINLSIRKKSINAIFAVTNSTISIYRELAKSIEGASVGVLEGDSSNIVDLIVEQYKKISSTVSLKHNASSAVSLKFFSSCLNPDGILLNTNECSGLRVVGDTVDFKVEIEVLKCPKNPKDHFQTIQIRPVGINETLIIDLEMLCECPCEKNGQRNSPRCSSAGTYKCGVCDCNPGAFGTKCECHTGGDIRNVTMNCINPNTTVECSGRGDCVCGHCVCRERPNKLEMITGKFCECDNFSCERHNGKLCSDHGECICGKCQCNPGWKGSNCACQDSTDSCKPATLKGDTLCSGAGTCECGVCVCNVTDNGRFTGKFCEKCPTCGDRCLEFKDCVRCQQYKTGPLKGNECGSNCTLFIPVPAKEPVVANEENGEVLCHYEDEEGCRFNFIYFYDEKQVLVVKAQEQRDCPPTVHIPAIILGVIAAVVLIGLAILLLWKLLTTIHDRREFARFEKEKMMAKWDTINGENPIYKQATSTFKNPTYSGKGNPCAQKRDFTYTVSILNYLDQSSVD</sequence>
<dbReference type="InterPro" id="IPR040622">
    <property type="entry name" value="EGF_integrin_1"/>
</dbReference>
<feature type="chain" id="PRO_5045247031" description="Integrin beta" evidence="19">
    <location>
        <begin position="26"/>
        <end position="856"/>
    </location>
</feature>
<dbReference type="PRINTS" id="PR01186">
    <property type="entry name" value="INTEGRINB"/>
</dbReference>
<evidence type="ECO:0000313" key="23">
    <source>
        <dbReference type="EMBL" id="KAJ8985291.1"/>
    </source>
</evidence>
<feature type="signal peptide" evidence="19">
    <location>
        <begin position="1"/>
        <end position="25"/>
    </location>
</feature>
<evidence type="ECO:0000256" key="19">
    <source>
        <dbReference type="SAM" id="SignalP"/>
    </source>
</evidence>
<evidence type="ECO:0000259" key="21">
    <source>
        <dbReference type="SMART" id="SM01241"/>
    </source>
</evidence>
<dbReference type="PANTHER" id="PTHR10082:SF60">
    <property type="entry name" value="INTEGRIN BETA-PS"/>
    <property type="match status" value="1"/>
</dbReference>
<keyword evidence="15" id="KW-1015">Disulfide bond</keyword>
<dbReference type="PROSITE" id="PS00243">
    <property type="entry name" value="I_EGF_1"/>
    <property type="match status" value="1"/>
</dbReference>
<evidence type="ECO:0000313" key="24">
    <source>
        <dbReference type="Proteomes" id="UP001162164"/>
    </source>
</evidence>
<dbReference type="Pfam" id="PF23105">
    <property type="entry name" value="EGF_integrin"/>
    <property type="match status" value="2"/>
</dbReference>
<feature type="domain" description="Integrin beta subunit VWA" evidence="20">
    <location>
        <begin position="43"/>
        <end position="492"/>
    </location>
</feature>
<dbReference type="InterPro" id="IPR036349">
    <property type="entry name" value="Integrin_bsu_tail_dom_sf"/>
</dbReference>
<feature type="domain" description="Integrin beta subunit cytoplasmic" evidence="21">
    <location>
        <begin position="782"/>
        <end position="830"/>
    </location>
</feature>
<evidence type="ECO:0000259" key="22">
    <source>
        <dbReference type="SMART" id="SM01242"/>
    </source>
</evidence>
<evidence type="ECO:0000256" key="17">
    <source>
        <dbReference type="RuleBase" id="RU000633"/>
    </source>
</evidence>
<dbReference type="PROSITE" id="PS52047">
    <property type="entry name" value="I_EGF_2"/>
    <property type="match status" value="1"/>
</dbReference>
<dbReference type="SUPFAM" id="SSF69687">
    <property type="entry name" value="Integrin beta tail domain"/>
    <property type="match status" value="1"/>
</dbReference>
<keyword evidence="8" id="KW-0677">Repeat</keyword>
<evidence type="ECO:0000256" key="9">
    <source>
        <dbReference type="ARBA" id="ARBA00022837"/>
    </source>
</evidence>
<evidence type="ECO:0000256" key="3">
    <source>
        <dbReference type="ARBA" id="ARBA00022475"/>
    </source>
</evidence>
<dbReference type="SMART" id="SM01241">
    <property type="entry name" value="Integrin_b_cyt"/>
    <property type="match status" value="1"/>
</dbReference>
<reference evidence="23" key="1">
    <citation type="journal article" date="2023" name="Insect Mol. Biol.">
        <title>Genome sequencing provides insights into the evolution of gene families encoding plant cell wall-degrading enzymes in longhorned beetles.</title>
        <authorList>
            <person name="Shin N.R."/>
            <person name="Okamura Y."/>
            <person name="Kirsch R."/>
            <person name="Pauchet Y."/>
        </authorList>
    </citation>
    <scope>NUCLEOTIDE SEQUENCE</scope>
    <source>
        <strain evidence="23">MMC_N1</strain>
    </source>
</reference>
<evidence type="ECO:0000256" key="10">
    <source>
        <dbReference type="ARBA" id="ARBA00022842"/>
    </source>
</evidence>
<dbReference type="InterPro" id="IPR057243">
    <property type="entry name" value="Integrin_I-EGF_CS"/>
</dbReference>
<dbReference type="PIRSF" id="PIRSF002512">
    <property type="entry name" value="Integrin_B"/>
    <property type="match status" value="1"/>
</dbReference>
<keyword evidence="6" id="KW-0479">Metal-binding</keyword>
<comment type="subcellular location">
    <subcellularLocation>
        <location evidence="1 17">Cell membrane</location>
        <topology evidence="1 17">Single-pass type I membrane protein</topology>
    </subcellularLocation>
</comment>
<evidence type="ECO:0000256" key="1">
    <source>
        <dbReference type="ARBA" id="ARBA00004251"/>
    </source>
</evidence>
<evidence type="ECO:0000256" key="15">
    <source>
        <dbReference type="ARBA" id="ARBA00023157"/>
    </source>
</evidence>
<proteinExistence type="inferred from homology"/>
<evidence type="ECO:0000256" key="6">
    <source>
        <dbReference type="ARBA" id="ARBA00022723"/>
    </source>
</evidence>
<keyword evidence="10" id="KW-0460">Magnesium</keyword>
<dbReference type="PANTHER" id="PTHR10082">
    <property type="entry name" value="INTEGRIN BETA SUBUNIT"/>
    <property type="match status" value="1"/>
</dbReference>
<evidence type="ECO:0000256" key="2">
    <source>
        <dbReference type="ARBA" id="ARBA00007449"/>
    </source>
</evidence>
<keyword evidence="14 18" id="KW-0472">Membrane</keyword>
<protein>
    <recommendedName>
        <fullName evidence="17">Integrin beta</fullName>
    </recommendedName>
</protein>
<evidence type="ECO:0000256" key="8">
    <source>
        <dbReference type="ARBA" id="ARBA00022737"/>
    </source>
</evidence>
<dbReference type="Gene3D" id="3.40.50.410">
    <property type="entry name" value="von Willebrand factor, type A domain"/>
    <property type="match status" value="1"/>
</dbReference>
<keyword evidence="16" id="KW-0325">Glycoprotein</keyword>
<evidence type="ECO:0000256" key="7">
    <source>
        <dbReference type="ARBA" id="ARBA00022729"/>
    </source>
</evidence>
<dbReference type="Gene3D" id="4.10.1240.30">
    <property type="match status" value="1"/>
</dbReference>
<dbReference type="InterPro" id="IPR012896">
    <property type="entry name" value="Integrin_bsu_tail"/>
</dbReference>
<keyword evidence="11 17" id="KW-0130">Cell adhesion</keyword>
<dbReference type="SMART" id="SM01242">
    <property type="entry name" value="Integrin_B_tail"/>
    <property type="match status" value="1"/>
</dbReference>
<evidence type="ECO:0000256" key="4">
    <source>
        <dbReference type="ARBA" id="ARBA00022536"/>
    </source>
</evidence>
<comment type="similarity">
    <text evidence="2 17">Belongs to the integrin beta chain family.</text>
</comment>
<evidence type="ECO:0000256" key="13">
    <source>
        <dbReference type="ARBA" id="ARBA00023037"/>
    </source>
</evidence>
<dbReference type="InterPro" id="IPR002369">
    <property type="entry name" value="Integrin_bsu_VWA"/>
</dbReference>
<dbReference type="Gene3D" id="1.20.5.100">
    <property type="entry name" value="Cytochrome c1, transmembrane anchor, C-terminal"/>
    <property type="match status" value="1"/>
</dbReference>
<dbReference type="EMBL" id="JAPWTJ010000017">
    <property type="protein sequence ID" value="KAJ8985291.1"/>
    <property type="molecule type" value="Genomic_DNA"/>
</dbReference>
<feature type="transmembrane region" description="Helical" evidence="18">
    <location>
        <begin position="759"/>
        <end position="781"/>
    </location>
</feature>
<dbReference type="SUPFAM" id="SSF57196">
    <property type="entry name" value="EGF/Laminin"/>
    <property type="match status" value="1"/>
</dbReference>
<gene>
    <name evidence="23" type="ORF">NQ317_007078</name>
</gene>
<comment type="caution">
    <text evidence="23">The sequence shown here is derived from an EMBL/GenBank/DDBJ whole genome shotgun (WGS) entry which is preliminary data.</text>
</comment>
<dbReference type="SUPFAM" id="SSF69179">
    <property type="entry name" value="Integrin domains"/>
    <property type="match status" value="1"/>
</dbReference>
<dbReference type="InterPro" id="IPR033760">
    <property type="entry name" value="Integrin_beta_N"/>
</dbReference>
<dbReference type="InterPro" id="IPR014836">
    <property type="entry name" value="Integrin_bsu_cyt_dom"/>
</dbReference>
<accession>A0ABQ9K3V2</accession>
<dbReference type="SMART" id="SM00187">
    <property type="entry name" value="INB"/>
    <property type="match status" value="1"/>
</dbReference>
<feature type="domain" description="Integrin beta subunit tail" evidence="22">
    <location>
        <begin position="672"/>
        <end position="758"/>
    </location>
</feature>
<dbReference type="Pfam" id="PF07974">
    <property type="entry name" value="EGF_2"/>
    <property type="match status" value="1"/>
</dbReference>
<dbReference type="Pfam" id="PF17205">
    <property type="entry name" value="PSI_integrin"/>
    <property type="match status" value="1"/>
</dbReference>
<organism evidence="23 24">
    <name type="scientific">Molorchus minor</name>
    <dbReference type="NCBI Taxonomy" id="1323400"/>
    <lineage>
        <taxon>Eukaryota</taxon>
        <taxon>Metazoa</taxon>
        <taxon>Ecdysozoa</taxon>
        <taxon>Arthropoda</taxon>
        <taxon>Hexapoda</taxon>
        <taxon>Insecta</taxon>
        <taxon>Pterygota</taxon>
        <taxon>Neoptera</taxon>
        <taxon>Endopterygota</taxon>
        <taxon>Coleoptera</taxon>
        <taxon>Polyphaga</taxon>
        <taxon>Cucujiformia</taxon>
        <taxon>Chrysomeloidea</taxon>
        <taxon>Cerambycidae</taxon>
        <taxon>Lamiinae</taxon>
        <taxon>Monochamini</taxon>
        <taxon>Molorchus</taxon>
    </lineage>
</organism>
<dbReference type="SUPFAM" id="SSF103575">
    <property type="entry name" value="Plexin repeat"/>
    <property type="match status" value="1"/>
</dbReference>
<dbReference type="InterPro" id="IPR036465">
    <property type="entry name" value="vWFA_dom_sf"/>
</dbReference>
<dbReference type="Pfam" id="PF07965">
    <property type="entry name" value="Integrin_B_tail"/>
    <property type="match status" value="1"/>
</dbReference>
<dbReference type="Pfam" id="PF18372">
    <property type="entry name" value="I-EGF_1"/>
    <property type="match status" value="1"/>
</dbReference>
<name>A0ABQ9K3V2_9CUCU</name>
<keyword evidence="12 18" id="KW-1133">Transmembrane helix</keyword>
<dbReference type="Gene3D" id="2.60.40.1510">
    <property type="entry name" value="ntegrin, alpha v. Chain A, domain 3"/>
    <property type="match status" value="1"/>
</dbReference>
<dbReference type="InterPro" id="IPR032695">
    <property type="entry name" value="Integrin_dom_sf"/>
</dbReference>
<dbReference type="Proteomes" id="UP001162164">
    <property type="component" value="Unassembled WGS sequence"/>
</dbReference>
<dbReference type="Pfam" id="PF00362">
    <property type="entry name" value="Integrin_beta"/>
    <property type="match status" value="1"/>
</dbReference>
<keyword evidence="3" id="KW-1003">Cell membrane</keyword>
<evidence type="ECO:0000256" key="12">
    <source>
        <dbReference type="ARBA" id="ARBA00022989"/>
    </source>
</evidence>
<evidence type="ECO:0000259" key="20">
    <source>
        <dbReference type="SMART" id="SM00187"/>
    </source>
</evidence>
<keyword evidence="13 17" id="KW-0401">Integrin</keyword>
<dbReference type="SUPFAM" id="SSF53300">
    <property type="entry name" value="vWA-like"/>
    <property type="match status" value="1"/>
</dbReference>
<dbReference type="Gene3D" id="2.10.25.10">
    <property type="entry name" value="Laminin"/>
    <property type="match status" value="4"/>
</dbReference>
<evidence type="ECO:0000256" key="11">
    <source>
        <dbReference type="ARBA" id="ARBA00022889"/>
    </source>
</evidence>
<keyword evidence="9" id="KW-0106">Calcium</keyword>
<keyword evidence="4" id="KW-0245">EGF-like domain</keyword>
<evidence type="ECO:0000256" key="16">
    <source>
        <dbReference type="ARBA" id="ARBA00023180"/>
    </source>
</evidence>
<evidence type="ECO:0000256" key="5">
    <source>
        <dbReference type="ARBA" id="ARBA00022692"/>
    </source>
</evidence>
<keyword evidence="5 17" id="KW-0812">Transmembrane</keyword>
<dbReference type="Pfam" id="PF08725">
    <property type="entry name" value="Integrin_b_cyt"/>
    <property type="match status" value="1"/>
</dbReference>
<dbReference type="InterPro" id="IPR057073">
    <property type="entry name" value="EGF_integrin_2"/>
</dbReference>
<evidence type="ECO:0000256" key="18">
    <source>
        <dbReference type="SAM" id="Phobius"/>
    </source>
</evidence>
<dbReference type="InterPro" id="IPR015812">
    <property type="entry name" value="Integrin_bsu"/>
</dbReference>
<evidence type="ECO:0000256" key="14">
    <source>
        <dbReference type="ARBA" id="ARBA00023136"/>
    </source>
</evidence>
<keyword evidence="24" id="KW-1185">Reference proteome</keyword>
<dbReference type="InterPro" id="IPR013111">
    <property type="entry name" value="EGF_extracell"/>
</dbReference>